<name>A0A816LCK3_BRANA</name>
<protein>
    <submittedName>
        <fullName evidence="1">(rape) hypothetical protein</fullName>
    </submittedName>
</protein>
<dbReference type="Proteomes" id="UP001295469">
    <property type="component" value="Chromosome C05"/>
</dbReference>
<organism evidence="1">
    <name type="scientific">Brassica napus</name>
    <name type="common">Rape</name>
    <dbReference type="NCBI Taxonomy" id="3708"/>
    <lineage>
        <taxon>Eukaryota</taxon>
        <taxon>Viridiplantae</taxon>
        <taxon>Streptophyta</taxon>
        <taxon>Embryophyta</taxon>
        <taxon>Tracheophyta</taxon>
        <taxon>Spermatophyta</taxon>
        <taxon>Magnoliopsida</taxon>
        <taxon>eudicotyledons</taxon>
        <taxon>Gunneridae</taxon>
        <taxon>Pentapetalae</taxon>
        <taxon>rosids</taxon>
        <taxon>malvids</taxon>
        <taxon>Brassicales</taxon>
        <taxon>Brassicaceae</taxon>
        <taxon>Brassiceae</taxon>
        <taxon>Brassica</taxon>
    </lineage>
</organism>
<dbReference type="EMBL" id="HG994369">
    <property type="protein sequence ID" value="CAF1928101.1"/>
    <property type="molecule type" value="Genomic_DNA"/>
</dbReference>
<sequence length="115" mass="12879">MTEQLIRSATEFVLSDRAALSFWFSGFAGSRWSQFLKPDFFHEELLELKALWWRTRHSSGRFKATTAPWFPFLRICTAGVVANGHGYNSYFMAPSLCSCIGFLGLGCSEGLGLAL</sequence>
<accession>A0A816LCK3</accession>
<evidence type="ECO:0000313" key="1">
    <source>
        <dbReference type="EMBL" id="CAF1928101.1"/>
    </source>
</evidence>
<dbReference type="AlphaFoldDB" id="A0A816LCK3"/>
<gene>
    <name evidence="1" type="ORF">DARMORV10_C05P23910.1</name>
</gene>
<proteinExistence type="predicted"/>
<reference evidence="1" key="1">
    <citation type="submission" date="2021-01" db="EMBL/GenBank/DDBJ databases">
        <authorList>
            <consortium name="Genoscope - CEA"/>
            <person name="William W."/>
        </authorList>
    </citation>
    <scope>NUCLEOTIDE SEQUENCE</scope>
</reference>